<reference evidence="2 3" key="1">
    <citation type="submission" date="2015-08" db="EMBL/GenBank/DDBJ databases">
        <title>The genome of the Asian arowana (Scleropages formosus).</title>
        <authorList>
            <person name="Tan M.H."/>
            <person name="Gan H.M."/>
            <person name="Croft L.J."/>
            <person name="Austin C.M."/>
        </authorList>
    </citation>
    <scope>NUCLEOTIDE SEQUENCE [LARGE SCALE GENOMIC DNA]</scope>
    <source>
        <strain evidence="2">Aro1</strain>
    </source>
</reference>
<evidence type="ECO:0000313" key="2">
    <source>
        <dbReference type="EMBL" id="KPP66021.1"/>
    </source>
</evidence>
<gene>
    <name evidence="2" type="ORF">Z043_115517</name>
</gene>
<accession>A0A0P7UE14</accession>
<dbReference type="Proteomes" id="UP000034805">
    <property type="component" value="Unassembled WGS sequence"/>
</dbReference>
<dbReference type="EMBL" id="JARO02005924">
    <property type="protein sequence ID" value="KPP66021.1"/>
    <property type="molecule type" value="Genomic_DNA"/>
</dbReference>
<feature type="non-terminal residue" evidence="2">
    <location>
        <position position="1"/>
    </location>
</feature>
<evidence type="ECO:0000256" key="1">
    <source>
        <dbReference type="SAM" id="MobiDB-lite"/>
    </source>
</evidence>
<name>A0A0P7UE14_SCLFO</name>
<evidence type="ECO:0000313" key="3">
    <source>
        <dbReference type="Proteomes" id="UP000034805"/>
    </source>
</evidence>
<protein>
    <submittedName>
        <fullName evidence="2">Uncharacterized protein</fullName>
    </submittedName>
</protein>
<comment type="caution">
    <text evidence="2">The sequence shown here is derived from an EMBL/GenBank/DDBJ whole genome shotgun (WGS) entry which is preliminary data.</text>
</comment>
<organism evidence="2 3">
    <name type="scientific">Scleropages formosus</name>
    <name type="common">Asian bonytongue</name>
    <name type="synonym">Osteoglossum formosum</name>
    <dbReference type="NCBI Taxonomy" id="113540"/>
    <lineage>
        <taxon>Eukaryota</taxon>
        <taxon>Metazoa</taxon>
        <taxon>Chordata</taxon>
        <taxon>Craniata</taxon>
        <taxon>Vertebrata</taxon>
        <taxon>Euteleostomi</taxon>
        <taxon>Actinopterygii</taxon>
        <taxon>Neopterygii</taxon>
        <taxon>Teleostei</taxon>
        <taxon>Osteoglossocephala</taxon>
        <taxon>Osteoglossomorpha</taxon>
        <taxon>Osteoglossiformes</taxon>
        <taxon>Osteoglossidae</taxon>
        <taxon>Scleropages</taxon>
    </lineage>
</organism>
<feature type="non-terminal residue" evidence="2">
    <location>
        <position position="160"/>
    </location>
</feature>
<feature type="region of interest" description="Disordered" evidence="1">
    <location>
        <begin position="123"/>
        <end position="160"/>
    </location>
</feature>
<sequence>EEVKRGTGGGRRRRRLAGSRGGSIRVCRRPKCAGDQFSFGSVEPLEFGSPESRRNRVGLVLGASPGRSTAALRCRTSRGRVGSRSVLEILQIPASVLLGPGSWRSCRSGRSWLPPILQEPPRLLGVPSSREQYGLPRLQRPFRDDQNRVQDKLPSSRLTP</sequence>
<proteinExistence type="predicted"/>
<feature type="region of interest" description="Disordered" evidence="1">
    <location>
        <begin position="1"/>
        <end position="22"/>
    </location>
</feature>
<dbReference type="AlphaFoldDB" id="A0A0P7UE14"/>
<feature type="compositionally biased region" description="Basic and acidic residues" evidence="1">
    <location>
        <begin position="141"/>
        <end position="151"/>
    </location>
</feature>